<gene>
    <name evidence="2" type="ORF">GCM10009846_18580</name>
</gene>
<evidence type="ECO:0008006" key="4">
    <source>
        <dbReference type="Google" id="ProtNLM"/>
    </source>
</evidence>
<dbReference type="InterPro" id="IPR021391">
    <property type="entry name" value="DUF3027"/>
</dbReference>
<name>A0ABP5MIW4_9MICO</name>
<accession>A0ABP5MIW4</accession>
<keyword evidence="3" id="KW-1185">Reference proteome</keyword>
<evidence type="ECO:0000313" key="3">
    <source>
        <dbReference type="Proteomes" id="UP001501599"/>
    </source>
</evidence>
<dbReference type="RefSeq" id="WP_344342908.1">
    <property type="nucleotide sequence ID" value="NZ_BAAAQT010000006.1"/>
</dbReference>
<sequence>MTTVPSAEALRLAEAALDEIAPAGAVGEIVDAIDEQGVLALRHRSTLPGYPDWLWTVTLATDDAGVHTVLEVALLPGADSLVAPEWVPWADRLADYLAAKEAAGADDEDSDDEDDSDDDESDDDDDADESDDGFDDFDEVDLAAGEDDGLDVDGQPVVADDEAARR</sequence>
<evidence type="ECO:0000313" key="2">
    <source>
        <dbReference type="EMBL" id="GAA2174069.1"/>
    </source>
</evidence>
<dbReference type="EMBL" id="BAAAQT010000006">
    <property type="protein sequence ID" value="GAA2174069.1"/>
    <property type="molecule type" value="Genomic_DNA"/>
</dbReference>
<dbReference type="Pfam" id="PF11228">
    <property type="entry name" value="DUF3027"/>
    <property type="match status" value="1"/>
</dbReference>
<organism evidence="2 3">
    <name type="scientific">Agrococcus versicolor</name>
    <dbReference type="NCBI Taxonomy" id="501482"/>
    <lineage>
        <taxon>Bacteria</taxon>
        <taxon>Bacillati</taxon>
        <taxon>Actinomycetota</taxon>
        <taxon>Actinomycetes</taxon>
        <taxon>Micrococcales</taxon>
        <taxon>Microbacteriaceae</taxon>
        <taxon>Agrococcus</taxon>
    </lineage>
</organism>
<reference evidence="3" key="1">
    <citation type="journal article" date="2019" name="Int. J. Syst. Evol. Microbiol.">
        <title>The Global Catalogue of Microorganisms (GCM) 10K type strain sequencing project: providing services to taxonomists for standard genome sequencing and annotation.</title>
        <authorList>
            <consortium name="The Broad Institute Genomics Platform"/>
            <consortium name="The Broad Institute Genome Sequencing Center for Infectious Disease"/>
            <person name="Wu L."/>
            <person name="Ma J."/>
        </authorList>
    </citation>
    <scope>NUCLEOTIDE SEQUENCE [LARGE SCALE GENOMIC DNA]</scope>
    <source>
        <strain evidence="3">JCM 16026</strain>
    </source>
</reference>
<feature type="compositionally biased region" description="Acidic residues" evidence="1">
    <location>
        <begin position="104"/>
        <end position="151"/>
    </location>
</feature>
<comment type="caution">
    <text evidence="2">The sequence shown here is derived from an EMBL/GenBank/DDBJ whole genome shotgun (WGS) entry which is preliminary data.</text>
</comment>
<proteinExistence type="predicted"/>
<dbReference type="Proteomes" id="UP001501599">
    <property type="component" value="Unassembled WGS sequence"/>
</dbReference>
<evidence type="ECO:0000256" key="1">
    <source>
        <dbReference type="SAM" id="MobiDB-lite"/>
    </source>
</evidence>
<feature type="region of interest" description="Disordered" evidence="1">
    <location>
        <begin position="100"/>
        <end position="166"/>
    </location>
</feature>
<protein>
    <recommendedName>
        <fullName evidence="4">DUF3027 domain-containing protein</fullName>
    </recommendedName>
</protein>